<proteinExistence type="predicted"/>
<dbReference type="Pfam" id="PF00443">
    <property type="entry name" value="UCH"/>
    <property type="match status" value="1"/>
</dbReference>
<dbReference type="AlphaFoldDB" id="A0A7J6KXQ6"/>
<dbReference type="InterPro" id="IPR038765">
    <property type="entry name" value="Papain-like_cys_pep_sf"/>
</dbReference>
<name>A0A7J6KXQ6_PERCH</name>
<gene>
    <name evidence="3" type="primary">USP20_1</name>
    <name evidence="3" type="ORF">FOL47_000224</name>
</gene>
<evidence type="ECO:0000256" key="1">
    <source>
        <dbReference type="SAM" id="MobiDB-lite"/>
    </source>
</evidence>
<organism evidence="3 4">
    <name type="scientific">Perkinsus chesapeaki</name>
    <name type="common">Clam parasite</name>
    <name type="synonym">Perkinsus andrewsi</name>
    <dbReference type="NCBI Taxonomy" id="330153"/>
    <lineage>
        <taxon>Eukaryota</taxon>
        <taxon>Sar</taxon>
        <taxon>Alveolata</taxon>
        <taxon>Perkinsozoa</taxon>
        <taxon>Perkinsea</taxon>
        <taxon>Perkinsida</taxon>
        <taxon>Perkinsidae</taxon>
        <taxon>Perkinsus</taxon>
    </lineage>
</organism>
<keyword evidence="3" id="KW-0378">Hydrolase</keyword>
<evidence type="ECO:0000259" key="2">
    <source>
        <dbReference type="Pfam" id="PF00443"/>
    </source>
</evidence>
<dbReference type="SUPFAM" id="SSF54001">
    <property type="entry name" value="Cysteine proteinases"/>
    <property type="match status" value="1"/>
</dbReference>
<feature type="region of interest" description="Disordered" evidence="1">
    <location>
        <begin position="1"/>
        <end position="20"/>
    </location>
</feature>
<comment type="caution">
    <text evidence="3">The sequence shown here is derived from an EMBL/GenBank/DDBJ whole genome shotgun (WGS) entry which is preliminary data.</text>
</comment>
<reference evidence="3 4" key="1">
    <citation type="submission" date="2020-04" db="EMBL/GenBank/DDBJ databases">
        <title>Perkinsus chesapeaki whole genome sequence.</title>
        <authorList>
            <person name="Bogema D.R."/>
        </authorList>
    </citation>
    <scope>NUCLEOTIDE SEQUENCE [LARGE SCALE GENOMIC DNA]</scope>
    <source>
        <strain evidence="3">ATCC PRA-425</strain>
    </source>
</reference>
<dbReference type="GO" id="GO:0004843">
    <property type="term" value="F:cysteine-type deubiquitinase activity"/>
    <property type="evidence" value="ECO:0007669"/>
    <property type="project" value="InterPro"/>
</dbReference>
<protein>
    <submittedName>
        <fullName evidence="3">Ubiquitin carboxyl-terminal hydrolase 20</fullName>
    </submittedName>
</protein>
<keyword evidence="4" id="KW-1185">Reference proteome</keyword>
<evidence type="ECO:0000313" key="3">
    <source>
        <dbReference type="EMBL" id="KAF4651707.1"/>
    </source>
</evidence>
<dbReference type="InterPro" id="IPR001394">
    <property type="entry name" value="Peptidase_C19_UCH"/>
</dbReference>
<feature type="domain" description="Peptidase C19 ubiquitin carboxyl-terminal hydrolase" evidence="2">
    <location>
        <begin position="18"/>
        <end position="73"/>
    </location>
</feature>
<dbReference type="Proteomes" id="UP000591131">
    <property type="component" value="Unassembled WGS sequence"/>
</dbReference>
<dbReference type="GO" id="GO:0016579">
    <property type="term" value="P:protein deubiquitination"/>
    <property type="evidence" value="ECO:0007669"/>
    <property type="project" value="InterPro"/>
</dbReference>
<dbReference type="Gene3D" id="3.90.70.10">
    <property type="entry name" value="Cysteine proteinases"/>
    <property type="match status" value="1"/>
</dbReference>
<dbReference type="EMBL" id="JAAPAO010001018">
    <property type="protein sequence ID" value="KAF4651707.1"/>
    <property type="molecule type" value="Genomic_DNA"/>
</dbReference>
<accession>A0A7J6KXQ6</accession>
<dbReference type="OrthoDB" id="361536at2759"/>
<sequence length="127" mass="14357">MEEQWGSDDSPDRVVPSSDACNPEAMLKAVQALSSMFQGYHQQETQEFPRCVLDAMDEELRRKVLKYPEAYLSVHMPEELPSPNAYSSVASEAAAESENSDLTLRDLTLRFTISEVSLQILRSYHKS</sequence>
<evidence type="ECO:0000313" key="4">
    <source>
        <dbReference type="Proteomes" id="UP000591131"/>
    </source>
</evidence>